<dbReference type="Proteomes" id="UP000029614">
    <property type="component" value="Unassembled WGS sequence"/>
</dbReference>
<name>A0A096AW99_9BACT</name>
<evidence type="ECO:0000259" key="1">
    <source>
        <dbReference type="PROSITE" id="PS51658"/>
    </source>
</evidence>
<protein>
    <submittedName>
        <fullName evidence="2">Excinuclease ABC subunit B</fullName>
    </submittedName>
</protein>
<comment type="caution">
    <text evidence="2">The sequence shown here is derived from an EMBL/GenBank/DDBJ whole genome shotgun (WGS) entry which is preliminary data.</text>
</comment>
<dbReference type="RefSeq" id="WP_036856312.1">
    <property type="nucleotide sequence ID" value="NZ_JRNU01000040.1"/>
</dbReference>
<feature type="domain" description="BFN" evidence="1">
    <location>
        <begin position="3"/>
        <end position="133"/>
    </location>
</feature>
<dbReference type="InterPro" id="IPR036104">
    <property type="entry name" value="BFN_sf"/>
</dbReference>
<accession>A0A096AW99</accession>
<dbReference type="InterPro" id="IPR003729">
    <property type="entry name" value="Bi_nuclease_dom"/>
</dbReference>
<organism evidence="2 3">
    <name type="scientific">Prevotella amnii DNF00058</name>
    <dbReference type="NCBI Taxonomy" id="1401066"/>
    <lineage>
        <taxon>Bacteria</taxon>
        <taxon>Pseudomonadati</taxon>
        <taxon>Bacteroidota</taxon>
        <taxon>Bacteroidia</taxon>
        <taxon>Bacteroidales</taxon>
        <taxon>Prevotellaceae</taxon>
        <taxon>Prevotella</taxon>
    </lineage>
</organism>
<dbReference type="GO" id="GO:0004518">
    <property type="term" value="F:nuclease activity"/>
    <property type="evidence" value="ECO:0007669"/>
    <property type="project" value="InterPro"/>
</dbReference>
<evidence type="ECO:0000313" key="2">
    <source>
        <dbReference type="EMBL" id="KGF51338.1"/>
    </source>
</evidence>
<keyword evidence="3" id="KW-1185">Reference proteome</keyword>
<dbReference type="Pfam" id="PF02577">
    <property type="entry name" value="BFN_dom"/>
    <property type="match status" value="1"/>
</dbReference>
<proteinExistence type="predicted"/>
<dbReference type="Gene3D" id="3.10.690.10">
    <property type="entry name" value="Bifunctional nuclease domain"/>
    <property type="match status" value="1"/>
</dbReference>
<reference evidence="2 3" key="1">
    <citation type="submission" date="2014-07" db="EMBL/GenBank/DDBJ databases">
        <authorList>
            <person name="McCorrison J."/>
            <person name="Sanka R."/>
            <person name="Torralba M."/>
            <person name="Gillis M."/>
            <person name="Haft D.H."/>
            <person name="Methe B."/>
            <person name="Sutton G."/>
            <person name="Nelson K.E."/>
        </authorList>
    </citation>
    <scope>NUCLEOTIDE SEQUENCE [LARGE SCALE GENOMIC DNA]</scope>
    <source>
        <strain evidence="2 3">DNF00058</strain>
    </source>
</reference>
<gene>
    <name evidence="2" type="ORF">HMPREF9302_07730</name>
</gene>
<dbReference type="EMBL" id="JRNU01000040">
    <property type="protein sequence ID" value="KGF51338.1"/>
    <property type="molecule type" value="Genomic_DNA"/>
</dbReference>
<dbReference type="SUPFAM" id="SSF103256">
    <property type="entry name" value="Hypothetical protein TM0160"/>
    <property type="match status" value="1"/>
</dbReference>
<dbReference type="AlphaFoldDB" id="A0A096AW99"/>
<sequence>MNKIPLRYSGLTQLVDSSNLYLIILENMEKNRHIAIVCNDNVEHELSMRLAGKVNTTNWLPEVLCTLNPMMSYEHYEVLINGIVDGEYKVYLISKDDLSYTSIRASDAILLALVAKLEIYIEEKLFNQQSCAININKERVALPINALNSDMLNSALKRAIALEDYELASLIRDELNKRTSKDKA</sequence>
<dbReference type="PROSITE" id="PS51658">
    <property type="entry name" value="BFN"/>
    <property type="match status" value="1"/>
</dbReference>
<evidence type="ECO:0000313" key="3">
    <source>
        <dbReference type="Proteomes" id="UP000029614"/>
    </source>
</evidence>
<dbReference type="OrthoDB" id="9788698at2"/>